<dbReference type="KEGG" id="pco:PHACADRAFT_167344"/>
<protein>
    <submittedName>
        <fullName evidence="1">Uncharacterized protein</fullName>
    </submittedName>
</protein>
<dbReference type="AlphaFoldDB" id="K5VQM2"/>
<dbReference type="HOGENOM" id="CLU_2251006_0_0_1"/>
<dbReference type="RefSeq" id="XP_007402409.1">
    <property type="nucleotide sequence ID" value="XM_007402347.1"/>
</dbReference>
<reference evidence="1 2" key="1">
    <citation type="journal article" date="2012" name="BMC Genomics">
        <title>Comparative genomics of the white-rot fungi, Phanerochaete carnosa and P. chrysosporium, to elucidate the genetic basis of the distinct wood types they colonize.</title>
        <authorList>
            <person name="Suzuki H."/>
            <person name="MacDonald J."/>
            <person name="Syed K."/>
            <person name="Salamov A."/>
            <person name="Hori C."/>
            <person name="Aerts A."/>
            <person name="Henrissat B."/>
            <person name="Wiebenga A."/>
            <person name="vanKuyk P.A."/>
            <person name="Barry K."/>
            <person name="Lindquist E."/>
            <person name="LaButti K."/>
            <person name="Lapidus A."/>
            <person name="Lucas S."/>
            <person name="Coutinho P."/>
            <person name="Gong Y."/>
            <person name="Samejima M."/>
            <person name="Mahadevan R."/>
            <person name="Abou-Zaid M."/>
            <person name="de Vries R.P."/>
            <person name="Igarashi K."/>
            <person name="Yadav J.S."/>
            <person name="Grigoriev I.V."/>
            <person name="Master E.R."/>
        </authorList>
    </citation>
    <scope>NUCLEOTIDE SEQUENCE [LARGE SCALE GENOMIC DNA]</scope>
    <source>
        <strain evidence="1 2">HHB-10118-sp</strain>
    </source>
</reference>
<dbReference type="GeneID" id="18909386"/>
<sequence>MTRTTLSPIHGACNSIIFGTGDHPPFRRPICFATRSNTTCSSSYAVYIGSGRGCFAFRLSYSYPSTPSIQVMDDLPLNIRSAVVSTGGHATDPQNFELVSKIAV</sequence>
<name>K5VQM2_PHACS</name>
<dbReference type="EMBL" id="JH930581">
    <property type="protein sequence ID" value="EKM49040.1"/>
    <property type="molecule type" value="Genomic_DNA"/>
</dbReference>
<evidence type="ECO:0000313" key="1">
    <source>
        <dbReference type="EMBL" id="EKM49040.1"/>
    </source>
</evidence>
<proteinExistence type="predicted"/>
<organism evidence="1 2">
    <name type="scientific">Phanerochaete carnosa (strain HHB-10118-sp)</name>
    <name type="common">White-rot fungus</name>
    <name type="synonym">Peniophora carnosa</name>
    <dbReference type="NCBI Taxonomy" id="650164"/>
    <lineage>
        <taxon>Eukaryota</taxon>
        <taxon>Fungi</taxon>
        <taxon>Dikarya</taxon>
        <taxon>Basidiomycota</taxon>
        <taxon>Agaricomycotina</taxon>
        <taxon>Agaricomycetes</taxon>
        <taxon>Polyporales</taxon>
        <taxon>Phanerochaetaceae</taxon>
        <taxon>Phanerochaete</taxon>
    </lineage>
</organism>
<evidence type="ECO:0000313" key="2">
    <source>
        <dbReference type="Proteomes" id="UP000008370"/>
    </source>
</evidence>
<dbReference type="Proteomes" id="UP000008370">
    <property type="component" value="Unassembled WGS sequence"/>
</dbReference>
<dbReference type="InParanoid" id="K5VQM2"/>
<accession>K5VQM2</accession>
<keyword evidence="2" id="KW-1185">Reference proteome</keyword>
<gene>
    <name evidence="1" type="ORF">PHACADRAFT_167344</name>
</gene>